<dbReference type="Proteomes" id="UP001174936">
    <property type="component" value="Unassembled WGS sequence"/>
</dbReference>
<evidence type="ECO:0008006" key="4">
    <source>
        <dbReference type="Google" id="ProtNLM"/>
    </source>
</evidence>
<evidence type="ECO:0000313" key="2">
    <source>
        <dbReference type="EMBL" id="KAK0657294.1"/>
    </source>
</evidence>
<organism evidence="2 3">
    <name type="scientific">Cercophora newfieldiana</name>
    <dbReference type="NCBI Taxonomy" id="92897"/>
    <lineage>
        <taxon>Eukaryota</taxon>
        <taxon>Fungi</taxon>
        <taxon>Dikarya</taxon>
        <taxon>Ascomycota</taxon>
        <taxon>Pezizomycotina</taxon>
        <taxon>Sordariomycetes</taxon>
        <taxon>Sordariomycetidae</taxon>
        <taxon>Sordariales</taxon>
        <taxon>Lasiosphaeriaceae</taxon>
        <taxon>Cercophora</taxon>
    </lineage>
</organism>
<keyword evidence="1" id="KW-0472">Membrane</keyword>
<dbReference type="EMBL" id="JAULSV010000001">
    <property type="protein sequence ID" value="KAK0657294.1"/>
    <property type="molecule type" value="Genomic_DNA"/>
</dbReference>
<protein>
    <recommendedName>
        <fullName evidence="4">Tat pathway signal sequence</fullName>
    </recommendedName>
</protein>
<feature type="transmembrane region" description="Helical" evidence="1">
    <location>
        <begin position="86"/>
        <end position="111"/>
    </location>
</feature>
<name>A0AA39YRG9_9PEZI</name>
<accession>A0AA39YRG9</accession>
<keyword evidence="1" id="KW-1133">Transmembrane helix</keyword>
<reference evidence="2" key="1">
    <citation type="submission" date="2023-06" db="EMBL/GenBank/DDBJ databases">
        <title>Genome-scale phylogeny and comparative genomics of the fungal order Sordariales.</title>
        <authorList>
            <consortium name="Lawrence Berkeley National Laboratory"/>
            <person name="Hensen N."/>
            <person name="Bonometti L."/>
            <person name="Westerberg I."/>
            <person name="Brannstrom I.O."/>
            <person name="Guillou S."/>
            <person name="Cros-Aarteil S."/>
            <person name="Calhoun S."/>
            <person name="Haridas S."/>
            <person name="Kuo A."/>
            <person name="Mondo S."/>
            <person name="Pangilinan J."/>
            <person name="Riley R."/>
            <person name="Labutti K."/>
            <person name="Andreopoulos B."/>
            <person name="Lipzen A."/>
            <person name="Chen C."/>
            <person name="Yanf M."/>
            <person name="Daum C."/>
            <person name="Ng V."/>
            <person name="Clum A."/>
            <person name="Steindorff A."/>
            <person name="Ohm R."/>
            <person name="Martin F."/>
            <person name="Silar P."/>
            <person name="Natvig D."/>
            <person name="Lalanne C."/>
            <person name="Gautier V."/>
            <person name="Ament-Velasquez S.L."/>
            <person name="Kruys A."/>
            <person name="Hutchinson M.I."/>
            <person name="Powell A.J."/>
            <person name="Barry K."/>
            <person name="Miller A.N."/>
            <person name="Grigoriev I.V."/>
            <person name="Debuchy R."/>
            <person name="Gladieux P."/>
            <person name="Thoren M.H."/>
            <person name="Johannesson H."/>
        </authorList>
    </citation>
    <scope>NUCLEOTIDE SEQUENCE</scope>
    <source>
        <strain evidence="2">SMH2532-1</strain>
    </source>
</reference>
<proteinExistence type="predicted"/>
<evidence type="ECO:0000256" key="1">
    <source>
        <dbReference type="SAM" id="Phobius"/>
    </source>
</evidence>
<evidence type="ECO:0000313" key="3">
    <source>
        <dbReference type="Proteomes" id="UP001174936"/>
    </source>
</evidence>
<keyword evidence="3" id="KW-1185">Reference proteome</keyword>
<keyword evidence="1" id="KW-0812">Transmembrane</keyword>
<dbReference type="AlphaFoldDB" id="A0AA39YRG9"/>
<sequence>MAPGRQSAARLSLAPLPMIVEDAIDAPPAIPEKSPRRLTAMGTGAVTPMSLGSAPQGSVESVPDRTSEALEKGLLEREWIAKRGGWYRLVLGALLVLGCVVGLAVGLALGLQNRNTPPPPLPTDLFPAGSYAFTTSLTSVSTSCITASLTWRCFPYSTFSLSNPSLSSATFYWVIKPVTSYSYAISSSDNPFAPSFSDIPLTLIHGNQNTERFTFNFTMGFVVTPSTTSTSAATRCTFNDTLMSATVWTRMRAEYPKGIELVEAPRNATRVFAPWPFRVEVSQVARGRPECRDVEGRVVDVDFEGTGDGECRCEYGNWGVEVGGRGVER</sequence>
<comment type="caution">
    <text evidence="2">The sequence shown here is derived from an EMBL/GenBank/DDBJ whole genome shotgun (WGS) entry which is preliminary data.</text>
</comment>
<gene>
    <name evidence="2" type="ORF">B0T16DRAFT_452776</name>
</gene>